<gene>
    <name evidence="2" type="ORF">JCM19239_6059</name>
</gene>
<dbReference type="EMBL" id="BBMS01000071">
    <property type="protein sequence ID" value="GAL29711.1"/>
    <property type="molecule type" value="Genomic_DNA"/>
</dbReference>
<sequence>MSLLKDLHDALTDAVKDGTTITDFRKAFDKTVQSQGWSYNGKRGWRTRVIFNNNLTSAYSAGRWQQFERMKTKRPYLTYMTVGDDRVRDEHGQWRYLTLPIDDAFWDTHMPPNDFGCRCYVLNKSQKDIERENLTVQSSPTIKKQKESIPVQVRFMVKFLKALALGGTTMSVKCGWVQITLWVNTSHRCPPLHARWSFLKMTRTLLSSVGRLTPGLHLLLKGRHEAKQPVWVCSALGTCRIRRKVSDDIYGRLAS</sequence>
<keyword evidence="3" id="KW-1185">Reference proteome</keyword>
<organism evidence="2 3">
    <name type="scientific">Vibrio variabilis</name>
    <dbReference type="NCBI Taxonomy" id="990271"/>
    <lineage>
        <taxon>Bacteria</taxon>
        <taxon>Pseudomonadati</taxon>
        <taxon>Pseudomonadota</taxon>
        <taxon>Gammaproteobacteria</taxon>
        <taxon>Vibrionales</taxon>
        <taxon>Vibrionaceae</taxon>
        <taxon>Vibrio</taxon>
    </lineage>
</organism>
<dbReference type="Pfam" id="PF04233">
    <property type="entry name" value="Phage_Mu_F"/>
    <property type="match status" value="1"/>
</dbReference>
<feature type="domain" description="Phage head morphogenesis" evidence="1">
    <location>
        <begin position="6"/>
        <end position="121"/>
    </location>
</feature>
<dbReference type="InterPro" id="IPR006528">
    <property type="entry name" value="Phage_head_morphogenesis_dom"/>
</dbReference>
<evidence type="ECO:0000313" key="2">
    <source>
        <dbReference type="EMBL" id="GAL29711.1"/>
    </source>
</evidence>
<comment type="caution">
    <text evidence="2">The sequence shown here is derived from an EMBL/GenBank/DDBJ whole genome shotgun (WGS) entry which is preliminary data.</text>
</comment>
<evidence type="ECO:0000313" key="3">
    <source>
        <dbReference type="Proteomes" id="UP000029223"/>
    </source>
</evidence>
<reference evidence="3" key="1">
    <citation type="submission" date="2014-09" db="EMBL/GenBank/DDBJ databases">
        <title>Vibrio variabilis JCM 19239. (C206) whole genome shotgun sequence.</title>
        <authorList>
            <person name="Sawabe T."/>
            <person name="Meirelles P."/>
            <person name="Nakanishi M."/>
            <person name="Sayaka M."/>
            <person name="Hattori M."/>
            <person name="Ohkuma M."/>
        </authorList>
    </citation>
    <scope>NUCLEOTIDE SEQUENCE [LARGE SCALE GENOMIC DNA]</scope>
    <source>
        <strain evidence="3">JCM 19239</strain>
    </source>
</reference>
<protein>
    <submittedName>
        <fullName evidence="2">Phage (Mu-like) virion morphogenesis protein</fullName>
    </submittedName>
</protein>
<name>A0ABQ0JLS9_9VIBR</name>
<proteinExistence type="predicted"/>
<accession>A0ABQ0JLS9</accession>
<dbReference type="NCBIfam" id="TIGR01641">
    <property type="entry name" value="phageSPP1_gp7"/>
    <property type="match status" value="1"/>
</dbReference>
<dbReference type="Proteomes" id="UP000029223">
    <property type="component" value="Unassembled WGS sequence"/>
</dbReference>
<evidence type="ECO:0000259" key="1">
    <source>
        <dbReference type="Pfam" id="PF04233"/>
    </source>
</evidence>
<reference evidence="3" key="2">
    <citation type="submission" date="2014-09" db="EMBL/GenBank/DDBJ databases">
        <authorList>
            <consortium name="NBRP consortium"/>
            <person name="Sawabe T."/>
            <person name="Meirelles P."/>
            <person name="Nakanishi M."/>
            <person name="Sayaka M."/>
            <person name="Hattori M."/>
            <person name="Ohkuma M."/>
        </authorList>
    </citation>
    <scope>NUCLEOTIDE SEQUENCE [LARGE SCALE GENOMIC DNA]</scope>
    <source>
        <strain evidence="3">JCM 19239</strain>
    </source>
</reference>